<evidence type="ECO:0000256" key="3">
    <source>
        <dbReference type="ARBA" id="ARBA00023015"/>
    </source>
</evidence>
<dbReference type="GO" id="GO:0003677">
    <property type="term" value="F:DNA binding"/>
    <property type="evidence" value="ECO:0007669"/>
    <property type="project" value="UniProtKB-KW"/>
</dbReference>
<evidence type="ECO:0000259" key="8">
    <source>
        <dbReference type="PROSITE" id="PS51294"/>
    </source>
</evidence>
<keyword evidence="2" id="KW-0677">Repeat</keyword>
<dbReference type="PROSITE" id="PS50090">
    <property type="entry name" value="MYB_LIKE"/>
    <property type="match status" value="1"/>
</dbReference>
<evidence type="ECO:0000256" key="6">
    <source>
        <dbReference type="ARBA" id="ARBA00023242"/>
    </source>
</evidence>
<dbReference type="GO" id="GO:0005634">
    <property type="term" value="C:nucleus"/>
    <property type="evidence" value="ECO:0007669"/>
    <property type="project" value="UniProtKB-SubCell"/>
</dbReference>
<dbReference type="SMART" id="SM00717">
    <property type="entry name" value="SANT"/>
    <property type="match status" value="1"/>
</dbReference>
<dbReference type="Gene3D" id="1.10.10.60">
    <property type="entry name" value="Homeodomain-like"/>
    <property type="match status" value="2"/>
</dbReference>
<dbReference type="InterPro" id="IPR017930">
    <property type="entry name" value="Myb_dom"/>
</dbReference>
<comment type="caution">
    <text evidence="9">The sequence shown here is derived from an EMBL/GenBank/DDBJ whole genome shotgun (WGS) entry which is preliminary data.</text>
</comment>
<dbReference type="SUPFAM" id="SSF46689">
    <property type="entry name" value="Homeodomain-like"/>
    <property type="match status" value="1"/>
</dbReference>
<dbReference type="PROSITE" id="PS51294">
    <property type="entry name" value="HTH_MYB"/>
    <property type="match status" value="1"/>
</dbReference>
<organism evidence="9 10">
    <name type="scientific">Pisum sativum</name>
    <name type="common">Garden pea</name>
    <name type="synonym">Lathyrus oleraceus</name>
    <dbReference type="NCBI Taxonomy" id="3888"/>
    <lineage>
        <taxon>Eukaryota</taxon>
        <taxon>Viridiplantae</taxon>
        <taxon>Streptophyta</taxon>
        <taxon>Embryophyta</taxon>
        <taxon>Tracheophyta</taxon>
        <taxon>Spermatophyta</taxon>
        <taxon>Magnoliopsida</taxon>
        <taxon>eudicotyledons</taxon>
        <taxon>Gunneridae</taxon>
        <taxon>Pentapetalae</taxon>
        <taxon>rosids</taxon>
        <taxon>fabids</taxon>
        <taxon>Fabales</taxon>
        <taxon>Fabaceae</taxon>
        <taxon>Papilionoideae</taxon>
        <taxon>50 kb inversion clade</taxon>
        <taxon>NPAAA clade</taxon>
        <taxon>Hologalegina</taxon>
        <taxon>IRL clade</taxon>
        <taxon>Fabeae</taxon>
        <taxon>Lathyrus</taxon>
    </lineage>
</organism>
<dbReference type="Pfam" id="PF00249">
    <property type="entry name" value="Myb_DNA-binding"/>
    <property type="match status" value="1"/>
</dbReference>
<evidence type="ECO:0000256" key="4">
    <source>
        <dbReference type="ARBA" id="ARBA00023125"/>
    </source>
</evidence>
<keyword evidence="10" id="KW-1185">Reference proteome</keyword>
<reference evidence="9 10" key="1">
    <citation type="journal article" date="2022" name="Nat. Genet.">
        <title>Improved pea reference genome and pan-genome highlight genomic features and evolutionary characteristics.</title>
        <authorList>
            <person name="Yang T."/>
            <person name="Liu R."/>
            <person name="Luo Y."/>
            <person name="Hu S."/>
            <person name="Wang D."/>
            <person name="Wang C."/>
            <person name="Pandey M.K."/>
            <person name="Ge S."/>
            <person name="Xu Q."/>
            <person name="Li N."/>
            <person name="Li G."/>
            <person name="Huang Y."/>
            <person name="Saxena R.K."/>
            <person name="Ji Y."/>
            <person name="Li M."/>
            <person name="Yan X."/>
            <person name="He Y."/>
            <person name="Liu Y."/>
            <person name="Wang X."/>
            <person name="Xiang C."/>
            <person name="Varshney R.K."/>
            <person name="Ding H."/>
            <person name="Gao S."/>
            <person name="Zong X."/>
        </authorList>
    </citation>
    <scope>NUCLEOTIDE SEQUENCE [LARGE SCALE GENOMIC DNA]</scope>
    <source>
        <strain evidence="9 10">cv. Zhongwan 6</strain>
    </source>
</reference>
<comment type="subcellular location">
    <subcellularLocation>
        <location evidence="1">Nucleus</location>
    </subcellularLocation>
</comment>
<dbReference type="CDD" id="cd00167">
    <property type="entry name" value="SANT"/>
    <property type="match status" value="1"/>
</dbReference>
<dbReference type="Gramene" id="Psat06G0052800-T2">
    <property type="protein sequence ID" value="KAI5393431.1"/>
    <property type="gene ID" value="KIW84_060528"/>
</dbReference>
<sequence>MGRAPCCDKEKVKRGPWSPDEDAKLKSYVEIHGTVENWISLPKKADLKRCGKSCRLRWSVIASELHGRTDNDVKNYWNTKLKKKIMAGKINLKSLSGNDNTTPPIPSLPQNFNTQNSQYSLPSPLPTMLENNFDASYEFNNDEINIGFDQIVENNIVASEIGASNNNVVSPMVSMCEDSSTIAMNNNCVSIQDQAAYESMDPLLDFDFGFHDEHERVGDFTSSCDFLDWVDFSHPNIKPN</sequence>
<keyword evidence="6" id="KW-0539">Nucleus</keyword>
<dbReference type="AlphaFoldDB" id="A0A9D4W162"/>
<dbReference type="InterPro" id="IPR001005">
    <property type="entry name" value="SANT/Myb"/>
</dbReference>
<evidence type="ECO:0000259" key="7">
    <source>
        <dbReference type="PROSITE" id="PS50090"/>
    </source>
</evidence>
<dbReference type="PANTHER" id="PTHR48000">
    <property type="entry name" value="OS09G0431300 PROTEIN"/>
    <property type="match status" value="1"/>
</dbReference>
<evidence type="ECO:0000256" key="1">
    <source>
        <dbReference type="ARBA" id="ARBA00004123"/>
    </source>
</evidence>
<proteinExistence type="predicted"/>
<evidence type="ECO:0000313" key="10">
    <source>
        <dbReference type="Proteomes" id="UP001058974"/>
    </source>
</evidence>
<evidence type="ECO:0000256" key="5">
    <source>
        <dbReference type="ARBA" id="ARBA00023163"/>
    </source>
</evidence>
<accession>A0A9D4W162</accession>
<gene>
    <name evidence="9" type="ORF">KIW84_060528</name>
</gene>
<keyword evidence="3" id="KW-0805">Transcription regulation</keyword>
<keyword evidence="5" id="KW-0804">Transcription</keyword>
<protein>
    <submittedName>
        <fullName evidence="9">Uncharacterized protein</fullName>
    </submittedName>
</protein>
<dbReference type="InterPro" id="IPR009057">
    <property type="entry name" value="Homeodomain-like_sf"/>
</dbReference>
<dbReference type="EMBL" id="JAMSHJ010000006">
    <property type="protein sequence ID" value="KAI5393431.1"/>
    <property type="molecule type" value="Genomic_DNA"/>
</dbReference>
<name>A0A9D4W162_PEA</name>
<evidence type="ECO:0000313" key="9">
    <source>
        <dbReference type="EMBL" id="KAI5393431.1"/>
    </source>
</evidence>
<dbReference type="FunFam" id="1.10.10.60:FF:000015">
    <property type="entry name" value="Transcription factor RAX3"/>
    <property type="match status" value="1"/>
</dbReference>
<keyword evidence="4" id="KW-0238">DNA-binding</keyword>
<dbReference type="PANTHER" id="PTHR48000:SF64">
    <property type="entry name" value="MYB TRANSCRIPTION FACTOR"/>
    <property type="match status" value="1"/>
</dbReference>
<feature type="domain" description="HTH myb-type" evidence="8">
    <location>
        <begin position="9"/>
        <end position="85"/>
    </location>
</feature>
<dbReference type="Proteomes" id="UP001058974">
    <property type="component" value="Chromosome 6"/>
</dbReference>
<feature type="domain" description="Myb-like" evidence="7">
    <location>
        <begin position="9"/>
        <end position="81"/>
    </location>
</feature>
<evidence type="ECO:0000256" key="2">
    <source>
        <dbReference type="ARBA" id="ARBA00022737"/>
    </source>
</evidence>